<evidence type="ECO:0000256" key="7">
    <source>
        <dbReference type="ARBA" id="ARBA00022989"/>
    </source>
</evidence>
<dbReference type="Proteomes" id="UP000038830">
    <property type="component" value="Unassembled WGS sequence"/>
</dbReference>
<comment type="function">
    <text evidence="9">Required for normal levels of the cell wall 1,6-beta-glucan. Involved in a protein folding machinery chaperoning proteins acting in various physiological processes including cell wall synthesis and lysis of autophagic bodies.</text>
</comment>
<evidence type="ECO:0000313" key="13">
    <source>
        <dbReference type="EMBL" id="ODV72694.1"/>
    </source>
</evidence>
<feature type="chain" id="PRO_5040564598" description="Protein ROT1" evidence="11">
    <location>
        <begin position="23"/>
        <end position="268"/>
    </location>
</feature>
<dbReference type="PIRSF" id="PIRSF017290">
    <property type="entry name" value="ROT1_prd"/>
    <property type="match status" value="1"/>
</dbReference>
<dbReference type="EMBL" id="CDQK01000003">
    <property type="protein sequence ID" value="CEP22269.1"/>
    <property type="molecule type" value="Genomic_DNA"/>
</dbReference>
<evidence type="ECO:0000256" key="9">
    <source>
        <dbReference type="PIRNR" id="PIRNR017290"/>
    </source>
</evidence>
<dbReference type="OrthoDB" id="5327821at2759"/>
<evidence type="ECO:0000256" key="8">
    <source>
        <dbReference type="ARBA" id="ARBA00023136"/>
    </source>
</evidence>
<evidence type="ECO:0000256" key="5">
    <source>
        <dbReference type="ARBA" id="ARBA00022729"/>
    </source>
</evidence>
<keyword evidence="5 11" id="KW-0732">Signal</keyword>
<dbReference type="GO" id="GO:0007118">
    <property type="term" value="P:budding cell apical bud growth"/>
    <property type="evidence" value="ECO:0007669"/>
    <property type="project" value="TreeGrafter"/>
</dbReference>
<dbReference type="AlphaFoldDB" id="A0A0H5CCE0"/>
<evidence type="ECO:0000256" key="2">
    <source>
        <dbReference type="ARBA" id="ARBA00007149"/>
    </source>
</evidence>
<comment type="subcellular location">
    <subcellularLocation>
        <location evidence="1">Endoplasmic reticulum membrane</location>
        <topology evidence="1">Single-pass type I membrane protein</topology>
    </subcellularLocation>
</comment>
<dbReference type="OMA" id="YKPPQML"/>
<dbReference type="GO" id="GO:0051082">
    <property type="term" value="F:unfolded protein binding"/>
    <property type="evidence" value="ECO:0007669"/>
    <property type="project" value="TreeGrafter"/>
</dbReference>
<evidence type="ECO:0000313" key="12">
    <source>
        <dbReference type="EMBL" id="CEP22269.1"/>
    </source>
</evidence>
<keyword evidence="6 9" id="KW-0256">Endoplasmic reticulum</keyword>
<dbReference type="Pfam" id="PF10681">
    <property type="entry name" value="Rot1"/>
    <property type="match status" value="1"/>
</dbReference>
<dbReference type="GO" id="GO:0005789">
    <property type="term" value="C:endoplasmic reticulum membrane"/>
    <property type="evidence" value="ECO:0007669"/>
    <property type="project" value="UniProtKB-SubCell"/>
</dbReference>
<reference evidence="14" key="2">
    <citation type="journal article" date="2015" name="J. Biotechnol.">
        <title>The structure of the Cyberlindnera jadinii genome and its relation to Candida utilis analyzed by the occurrence of single nucleotide polymorphisms.</title>
        <authorList>
            <person name="Rupp O."/>
            <person name="Brinkrolf K."/>
            <person name="Buerth C."/>
            <person name="Kunigo M."/>
            <person name="Schneider J."/>
            <person name="Jaenicke S."/>
            <person name="Goesmann A."/>
            <person name="Puehler A."/>
            <person name="Jaeger K.-E."/>
            <person name="Ernst J.F."/>
        </authorList>
    </citation>
    <scope>NUCLEOTIDE SEQUENCE [LARGE SCALE GENOMIC DNA]</scope>
    <source>
        <strain evidence="14">ATCC 18201 / CBS 1600 / BCRC 20928 / JCM 3617 / NBRC 0987 / NRRL Y-1542</strain>
    </source>
</reference>
<accession>A0A1E4RZL9</accession>
<evidence type="ECO:0000256" key="3">
    <source>
        <dbReference type="ARBA" id="ARBA00017291"/>
    </source>
</evidence>
<reference evidence="12" key="1">
    <citation type="submission" date="2014-12" db="EMBL/GenBank/DDBJ databases">
        <authorList>
            <person name="Jaenicke S."/>
        </authorList>
    </citation>
    <scope>NUCLEOTIDE SEQUENCE [LARGE SCALE GENOMIC DNA]</scope>
    <source>
        <strain evidence="12">CBS1600</strain>
    </source>
</reference>
<keyword evidence="4" id="KW-0812">Transmembrane</keyword>
<dbReference type="PANTHER" id="PTHR28090:SF1">
    <property type="entry name" value="PROTEIN ROT1"/>
    <property type="match status" value="1"/>
</dbReference>
<dbReference type="RefSeq" id="XP_020069733.1">
    <property type="nucleotide sequence ID" value="XM_020215281.1"/>
</dbReference>
<dbReference type="GeneID" id="30989677"/>
<keyword evidence="7" id="KW-1133">Transmembrane helix</keyword>
<evidence type="ECO:0000313" key="15">
    <source>
        <dbReference type="Proteomes" id="UP000094389"/>
    </source>
</evidence>
<feature type="signal peptide" evidence="11">
    <location>
        <begin position="1"/>
        <end position="22"/>
    </location>
</feature>
<evidence type="ECO:0000256" key="10">
    <source>
        <dbReference type="SAM" id="MobiDB-lite"/>
    </source>
</evidence>
<evidence type="ECO:0000256" key="6">
    <source>
        <dbReference type="ARBA" id="ARBA00022824"/>
    </source>
</evidence>
<sequence>MICDTNWLLFTALSLFTLKVDAQESSSSTGASSSSSSSSNASSESSSAGSNSELVGTWSSKSNTVFTGPGFYDPIDELLIEPALPGISYSFTEDGYWEEAVYQITSNAQNHSCPAAALTFQHGTYEILSNGSLLLTPFEVDGRQLLSEPCEDYGISTYSRYIQTELYDQFSVYVDPYHGRYRLNLFEWDGTPVQPLYLAYRPPMMLPTETLNPTDTAAETHSLRKRIRRSLANKGRTRAVKVSPINVDLWWWTSVGVIAVGGVSYFFL</sequence>
<protein>
    <recommendedName>
        <fullName evidence="3 9">Protein ROT1</fullName>
    </recommendedName>
</protein>
<comment type="similarity">
    <text evidence="2 9">Belongs to the ROT1 family.</text>
</comment>
<evidence type="ECO:0000256" key="4">
    <source>
        <dbReference type="ARBA" id="ARBA00022692"/>
    </source>
</evidence>
<evidence type="ECO:0000256" key="1">
    <source>
        <dbReference type="ARBA" id="ARBA00004115"/>
    </source>
</evidence>
<gene>
    <name evidence="12" type="primary">ROT1</name>
    <name evidence="12" type="ORF">BN1211_2576</name>
    <name evidence="13" type="ORF">CYBJADRAFT_168238</name>
</gene>
<proteinExistence type="inferred from homology"/>
<dbReference type="EMBL" id="KV453933">
    <property type="protein sequence ID" value="ODV72694.1"/>
    <property type="molecule type" value="Genomic_DNA"/>
</dbReference>
<accession>A0A0H5CCE0</accession>
<dbReference type="InterPro" id="IPR019623">
    <property type="entry name" value="Rot1"/>
</dbReference>
<evidence type="ECO:0000256" key="11">
    <source>
        <dbReference type="SAM" id="SignalP"/>
    </source>
</evidence>
<keyword evidence="15" id="KW-1185">Reference proteome</keyword>
<name>A0A0H5CCE0_CYBJN</name>
<dbReference type="PANTHER" id="PTHR28090">
    <property type="entry name" value="PROTEIN ROT1"/>
    <property type="match status" value="1"/>
</dbReference>
<organism evidence="12 14">
    <name type="scientific">Cyberlindnera jadinii (strain ATCC 18201 / CBS 1600 / BCRC 20928 / JCM 3617 / NBRC 0987 / NRRL Y-1542)</name>
    <name type="common">Torula yeast</name>
    <name type="synonym">Candida utilis</name>
    <dbReference type="NCBI Taxonomy" id="983966"/>
    <lineage>
        <taxon>Eukaryota</taxon>
        <taxon>Fungi</taxon>
        <taxon>Dikarya</taxon>
        <taxon>Ascomycota</taxon>
        <taxon>Saccharomycotina</taxon>
        <taxon>Saccharomycetes</taxon>
        <taxon>Phaffomycetales</taxon>
        <taxon>Phaffomycetaceae</taxon>
        <taxon>Cyberlindnera</taxon>
    </lineage>
</organism>
<reference evidence="13 15" key="3">
    <citation type="journal article" date="2016" name="Proc. Natl. Acad. Sci. U.S.A.">
        <title>Comparative genomics of biotechnologically important yeasts.</title>
        <authorList>
            <person name="Riley R."/>
            <person name="Haridas S."/>
            <person name="Wolfe K.H."/>
            <person name="Lopes M.R."/>
            <person name="Hittinger C.T."/>
            <person name="Goeker M."/>
            <person name="Salamov A.A."/>
            <person name="Wisecaver J.H."/>
            <person name="Long T.M."/>
            <person name="Calvey C.H."/>
            <person name="Aerts A.L."/>
            <person name="Barry K.W."/>
            <person name="Choi C."/>
            <person name="Clum A."/>
            <person name="Coughlan A.Y."/>
            <person name="Deshpande S."/>
            <person name="Douglass A.P."/>
            <person name="Hanson S.J."/>
            <person name="Klenk H.-P."/>
            <person name="LaButti K.M."/>
            <person name="Lapidus A."/>
            <person name="Lindquist E.A."/>
            <person name="Lipzen A.M."/>
            <person name="Meier-Kolthoff J.P."/>
            <person name="Ohm R.A."/>
            <person name="Otillar R.P."/>
            <person name="Pangilinan J.L."/>
            <person name="Peng Y."/>
            <person name="Rokas A."/>
            <person name="Rosa C.A."/>
            <person name="Scheuner C."/>
            <person name="Sibirny A.A."/>
            <person name="Slot J.C."/>
            <person name="Stielow J.B."/>
            <person name="Sun H."/>
            <person name="Kurtzman C.P."/>
            <person name="Blackwell M."/>
            <person name="Grigoriev I.V."/>
            <person name="Jeffries T.W."/>
        </authorList>
    </citation>
    <scope>NUCLEOTIDE SEQUENCE [LARGE SCALE GENOMIC DNA]</scope>
    <source>
        <strain evidence="15">ATCC 18201 / CBS 1600 / BCRC 20928 / JCM 3617 / NBRC 0987 / NRRL Y-1542</strain>
        <strain evidence="13">NRRL Y-1542</strain>
    </source>
</reference>
<dbReference type="STRING" id="983966.A0A0H5CCE0"/>
<dbReference type="Proteomes" id="UP000094389">
    <property type="component" value="Unassembled WGS sequence"/>
</dbReference>
<feature type="region of interest" description="Disordered" evidence="10">
    <location>
        <begin position="26"/>
        <end position="51"/>
    </location>
</feature>
<dbReference type="GO" id="GO:0006458">
    <property type="term" value="P:'de novo' protein folding"/>
    <property type="evidence" value="ECO:0007669"/>
    <property type="project" value="InterPro"/>
</dbReference>
<evidence type="ECO:0000313" key="14">
    <source>
        <dbReference type="Proteomes" id="UP000038830"/>
    </source>
</evidence>
<keyword evidence="8 9" id="KW-0472">Membrane</keyword>